<dbReference type="Proteomes" id="UP000030671">
    <property type="component" value="Unassembled WGS sequence"/>
</dbReference>
<sequence>MADAGQTTRCLITNDSGPPEAICATHVLSDSEIDDPQIKTFLAKCGALNSSQNTISLKVDWKATWDAGRWIIVPTKDDMLRILGAMLNSKQKMGITPFENIFSSVHRRMVTFKPLTLGSLVFLRLEYGPLKAKVQAPPYEQFPPLECKAHPYLIMYRAFLTLDRLNASEQGQALETYALLHTIVALWKELSEFSQEARHSRPVEASPSNKRRLDALTQSQSKRPKGLRDIIFTVPETEWTIRQSLGHTRYHPVSCLRYMIPMAVNVQPVLRCLITNESVPSEAIRTAHPPPRSEVEDPKNSRNTNAPIKAVDDADMPSVVLEMFALLHSIVTLWKELSYFPIAEDEPPAPTPSTSAMKRPAMTFPSLTLPLKNPRTKLRVSNQDSLF</sequence>
<dbReference type="GeneID" id="20666495"/>
<protein>
    <submittedName>
        <fullName evidence="2">Uncharacterized protein</fullName>
    </submittedName>
</protein>
<evidence type="ECO:0000256" key="1">
    <source>
        <dbReference type="SAM" id="MobiDB-lite"/>
    </source>
</evidence>
<dbReference type="STRING" id="747525.W4K9F9"/>
<reference evidence="2 3" key="1">
    <citation type="journal article" date="2012" name="New Phytol.">
        <title>Insight into trade-off between wood decay and parasitism from the genome of a fungal forest pathogen.</title>
        <authorList>
            <person name="Olson A."/>
            <person name="Aerts A."/>
            <person name="Asiegbu F."/>
            <person name="Belbahri L."/>
            <person name="Bouzid O."/>
            <person name="Broberg A."/>
            <person name="Canback B."/>
            <person name="Coutinho P.M."/>
            <person name="Cullen D."/>
            <person name="Dalman K."/>
            <person name="Deflorio G."/>
            <person name="van Diepen L.T."/>
            <person name="Dunand C."/>
            <person name="Duplessis S."/>
            <person name="Durling M."/>
            <person name="Gonthier P."/>
            <person name="Grimwood J."/>
            <person name="Fossdal C.G."/>
            <person name="Hansson D."/>
            <person name="Henrissat B."/>
            <person name="Hietala A."/>
            <person name="Himmelstrand K."/>
            <person name="Hoffmeister D."/>
            <person name="Hogberg N."/>
            <person name="James T.Y."/>
            <person name="Karlsson M."/>
            <person name="Kohler A."/>
            <person name="Kues U."/>
            <person name="Lee Y.H."/>
            <person name="Lin Y.C."/>
            <person name="Lind M."/>
            <person name="Lindquist E."/>
            <person name="Lombard V."/>
            <person name="Lucas S."/>
            <person name="Lunden K."/>
            <person name="Morin E."/>
            <person name="Murat C."/>
            <person name="Park J."/>
            <person name="Raffaello T."/>
            <person name="Rouze P."/>
            <person name="Salamov A."/>
            <person name="Schmutz J."/>
            <person name="Solheim H."/>
            <person name="Stahlberg J."/>
            <person name="Velez H."/>
            <person name="de Vries R.P."/>
            <person name="Wiebenga A."/>
            <person name="Woodward S."/>
            <person name="Yakovlev I."/>
            <person name="Garbelotto M."/>
            <person name="Martin F."/>
            <person name="Grigoriev I.V."/>
            <person name="Stenlid J."/>
        </authorList>
    </citation>
    <scope>NUCLEOTIDE SEQUENCE [LARGE SCALE GENOMIC DNA]</scope>
    <source>
        <strain evidence="2 3">TC 32-1</strain>
    </source>
</reference>
<feature type="region of interest" description="Disordered" evidence="1">
    <location>
        <begin position="198"/>
        <end position="224"/>
    </location>
</feature>
<dbReference type="RefSeq" id="XP_009546578.1">
    <property type="nucleotide sequence ID" value="XM_009548283.1"/>
</dbReference>
<dbReference type="InParanoid" id="W4K9F9"/>
<accession>W4K9F9</accession>
<dbReference type="OrthoDB" id="3133596at2759"/>
<dbReference type="AlphaFoldDB" id="W4K9F9"/>
<keyword evidence="3" id="KW-1185">Reference proteome</keyword>
<evidence type="ECO:0000313" key="3">
    <source>
        <dbReference type="Proteomes" id="UP000030671"/>
    </source>
</evidence>
<gene>
    <name evidence="2" type="ORF">HETIRDRAFT_115684</name>
</gene>
<feature type="region of interest" description="Disordered" evidence="1">
    <location>
        <begin position="282"/>
        <end position="310"/>
    </location>
</feature>
<dbReference type="KEGG" id="hir:HETIRDRAFT_115684"/>
<dbReference type="HOGENOM" id="CLU_713826_0_0_1"/>
<proteinExistence type="predicted"/>
<name>W4K9F9_HETIT</name>
<dbReference type="EMBL" id="KI925458">
    <property type="protein sequence ID" value="ETW81990.1"/>
    <property type="molecule type" value="Genomic_DNA"/>
</dbReference>
<organism evidence="2 3">
    <name type="scientific">Heterobasidion irregulare (strain TC 32-1)</name>
    <dbReference type="NCBI Taxonomy" id="747525"/>
    <lineage>
        <taxon>Eukaryota</taxon>
        <taxon>Fungi</taxon>
        <taxon>Dikarya</taxon>
        <taxon>Basidiomycota</taxon>
        <taxon>Agaricomycotina</taxon>
        <taxon>Agaricomycetes</taxon>
        <taxon>Russulales</taxon>
        <taxon>Bondarzewiaceae</taxon>
        <taxon>Heterobasidion</taxon>
        <taxon>Heterobasidion annosum species complex</taxon>
    </lineage>
</organism>
<evidence type="ECO:0000313" key="2">
    <source>
        <dbReference type="EMBL" id="ETW81990.1"/>
    </source>
</evidence>
<feature type="compositionally biased region" description="Basic and acidic residues" evidence="1">
    <location>
        <begin position="291"/>
        <end position="300"/>
    </location>
</feature>